<reference evidence="2 3" key="1">
    <citation type="journal article" date="2024" name="Ann. Entomol. Soc. Am.">
        <title>Genomic analyses of the southern and eastern yellowjacket wasps (Hymenoptera: Vespidae) reveal evolutionary signatures of social life.</title>
        <authorList>
            <person name="Catto M.A."/>
            <person name="Caine P.B."/>
            <person name="Orr S.E."/>
            <person name="Hunt B.G."/>
            <person name="Goodisman M.A.D."/>
        </authorList>
    </citation>
    <scope>NUCLEOTIDE SEQUENCE [LARGE SCALE GENOMIC DNA]</scope>
    <source>
        <strain evidence="2">233</strain>
        <tissue evidence="2">Head and thorax</tissue>
    </source>
</reference>
<protein>
    <submittedName>
        <fullName evidence="2">Uncharacterized protein</fullName>
    </submittedName>
</protein>
<name>A0ABD1ZY29_VESSQ</name>
<proteinExistence type="predicted"/>
<comment type="caution">
    <text evidence="2">The sequence shown here is derived from an EMBL/GenBank/DDBJ whole genome shotgun (WGS) entry which is preliminary data.</text>
</comment>
<keyword evidence="3" id="KW-1185">Reference proteome</keyword>
<accession>A0ABD1ZY29</accession>
<evidence type="ECO:0000313" key="3">
    <source>
        <dbReference type="Proteomes" id="UP001607302"/>
    </source>
</evidence>
<evidence type="ECO:0000313" key="2">
    <source>
        <dbReference type="EMBL" id="KAL2713278.1"/>
    </source>
</evidence>
<sequence length="183" mass="21296">MLKLFRDVITLISVDQENSKKKETCMQLQTNFALNINSTGISYILILTCTRIHRKNNISVLQFIIKFRIGHLTGFDTISNNIEIKLKKQKRSFFWSRTKKTEVLIKKYIPESYQKCNGSQKEKKENPLTLALSIYFSFPILHKWRWWKRLVDGGGGEEEEEEEEEEEGEEEEGEGEGGGEVCV</sequence>
<dbReference type="EMBL" id="JAUDFV010000158">
    <property type="protein sequence ID" value="KAL2713278.1"/>
    <property type="molecule type" value="Genomic_DNA"/>
</dbReference>
<gene>
    <name evidence="2" type="ORF">V1478_016976</name>
</gene>
<feature type="compositionally biased region" description="Acidic residues" evidence="1">
    <location>
        <begin position="155"/>
        <end position="177"/>
    </location>
</feature>
<dbReference type="Proteomes" id="UP001607302">
    <property type="component" value="Unassembled WGS sequence"/>
</dbReference>
<evidence type="ECO:0000256" key="1">
    <source>
        <dbReference type="SAM" id="MobiDB-lite"/>
    </source>
</evidence>
<feature type="region of interest" description="Disordered" evidence="1">
    <location>
        <begin position="153"/>
        <end position="183"/>
    </location>
</feature>
<organism evidence="2 3">
    <name type="scientific">Vespula squamosa</name>
    <name type="common">Southern yellow jacket</name>
    <name type="synonym">Wasp</name>
    <dbReference type="NCBI Taxonomy" id="30214"/>
    <lineage>
        <taxon>Eukaryota</taxon>
        <taxon>Metazoa</taxon>
        <taxon>Ecdysozoa</taxon>
        <taxon>Arthropoda</taxon>
        <taxon>Hexapoda</taxon>
        <taxon>Insecta</taxon>
        <taxon>Pterygota</taxon>
        <taxon>Neoptera</taxon>
        <taxon>Endopterygota</taxon>
        <taxon>Hymenoptera</taxon>
        <taxon>Apocrita</taxon>
        <taxon>Aculeata</taxon>
        <taxon>Vespoidea</taxon>
        <taxon>Vespidae</taxon>
        <taxon>Vespinae</taxon>
        <taxon>Vespula</taxon>
    </lineage>
</organism>
<dbReference type="AlphaFoldDB" id="A0ABD1ZY29"/>